<comment type="subcellular location">
    <subcellularLocation>
        <location evidence="1">Cell membrane</location>
        <topology evidence="1">Multi-pass membrane protein</topology>
    </subcellularLocation>
</comment>
<dbReference type="Pfam" id="PF07885">
    <property type="entry name" value="Ion_trans_2"/>
    <property type="match status" value="1"/>
</dbReference>
<feature type="transmembrane region" description="Helical" evidence="2">
    <location>
        <begin position="76"/>
        <end position="100"/>
    </location>
</feature>
<feature type="transmembrane region" description="Helical" evidence="2">
    <location>
        <begin position="47"/>
        <end position="64"/>
    </location>
</feature>
<gene>
    <name evidence="4" type="ORF">DFQ59_101267</name>
</gene>
<dbReference type="GO" id="GO:0005886">
    <property type="term" value="C:plasma membrane"/>
    <property type="evidence" value="ECO:0007669"/>
    <property type="project" value="UniProtKB-SubCell"/>
</dbReference>
<dbReference type="SUPFAM" id="SSF51735">
    <property type="entry name" value="NAD(P)-binding Rossmann-fold domains"/>
    <property type="match status" value="2"/>
</dbReference>
<dbReference type="OrthoDB" id="9781411at2"/>
<protein>
    <submittedName>
        <fullName evidence="4">Trk K+ transport system NAD-binding subunit</fullName>
    </submittedName>
</protein>
<name>A0A369CGB6_9GAMM</name>
<accession>A0A369CGB6</accession>
<sequence length="563" mass="62050">MSNVTSLVFRRMRAPLLVLIGAYAVAILGFVLIPGVDDAGRPWRMDFFHALYFVSYMSTTIGFGELPHPFTDAQRLWTTVTIYLSVTAWLYAAGNILALVQDPAFKEALTRGSFARSVRRLGEPFYLVCGYGDTGGLLVHALLDRGQRAVVVDIDPQRIQALQLDEPEVFVPGLCADAADPQSLLLAGLEHSRCAGVVAVTNDDHVNLTVAITVKLLSRPLQVICRAETRETAANMASFGTDHVIDPFQTFADHLAIALHSPGLYLLQDWITGVPHSALAEPLYPPRGTWILCGYGRFGKAVRRYLEYEGIPTRIIEALPDLTESPEGTVAGKGTEAVTLREANIQSAVGLVAGTDNDADNLSIIMTALELKPDLFVVARQNKRQHDRLFQAVESQLVMQPARIIARRILALISTPLTAGFLHLARQRRADWANALVSRIAAVVGDQVPDIWAVEIGREGAPAVVAATRDGMSVRLADLLADPRERGERLPCVPLLLRRGDEDLLEPEDESLLWRGSIVLFCGAPEARDRMRWGLQNPKVLAYLLTGRDRPEGWIWRRLAQRD</sequence>
<proteinExistence type="predicted"/>
<dbReference type="PROSITE" id="PS51201">
    <property type="entry name" value="RCK_N"/>
    <property type="match status" value="1"/>
</dbReference>
<keyword evidence="5" id="KW-1185">Reference proteome</keyword>
<dbReference type="Gene3D" id="1.10.287.70">
    <property type="match status" value="1"/>
</dbReference>
<dbReference type="GO" id="GO:0006813">
    <property type="term" value="P:potassium ion transport"/>
    <property type="evidence" value="ECO:0007669"/>
    <property type="project" value="InterPro"/>
</dbReference>
<keyword evidence="2" id="KW-0472">Membrane</keyword>
<feature type="transmembrane region" description="Helical" evidence="2">
    <location>
        <begin position="16"/>
        <end position="35"/>
    </location>
</feature>
<keyword evidence="2" id="KW-0812">Transmembrane</keyword>
<dbReference type="AlphaFoldDB" id="A0A369CGB6"/>
<dbReference type="InterPro" id="IPR013099">
    <property type="entry name" value="K_chnl_dom"/>
</dbReference>
<evidence type="ECO:0000313" key="5">
    <source>
        <dbReference type="Proteomes" id="UP000252707"/>
    </source>
</evidence>
<dbReference type="Pfam" id="PF02254">
    <property type="entry name" value="TrkA_N"/>
    <property type="match status" value="2"/>
</dbReference>
<dbReference type="PANTHER" id="PTHR43833">
    <property type="entry name" value="POTASSIUM CHANNEL PROTEIN 2-RELATED-RELATED"/>
    <property type="match status" value="1"/>
</dbReference>
<evidence type="ECO:0000256" key="2">
    <source>
        <dbReference type="SAM" id="Phobius"/>
    </source>
</evidence>
<evidence type="ECO:0000256" key="1">
    <source>
        <dbReference type="ARBA" id="ARBA00004651"/>
    </source>
</evidence>
<reference evidence="4 5" key="1">
    <citation type="submission" date="2018-07" db="EMBL/GenBank/DDBJ databases">
        <title>Genomic Encyclopedia of Type Strains, Phase IV (KMG-IV): sequencing the most valuable type-strain genomes for metagenomic binning, comparative biology and taxonomic classification.</title>
        <authorList>
            <person name="Goeker M."/>
        </authorList>
    </citation>
    <scope>NUCLEOTIDE SEQUENCE [LARGE SCALE GENOMIC DNA]</scope>
    <source>
        <strain evidence="4 5">DSM 26407</strain>
    </source>
</reference>
<organism evidence="4 5">
    <name type="scientific">Thioalbus denitrificans</name>
    <dbReference type="NCBI Taxonomy" id="547122"/>
    <lineage>
        <taxon>Bacteria</taxon>
        <taxon>Pseudomonadati</taxon>
        <taxon>Pseudomonadota</taxon>
        <taxon>Gammaproteobacteria</taxon>
        <taxon>Chromatiales</taxon>
        <taxon>Ectothiorhodospiraceae</taxon>
        <taxon>Thioalbus</taxon>
    </lineage>
</organism>
<evidence type="ECO:0000259" key="3">
    <source>
        <dbReference type="PROSITE" id="PS51201"/>
    </source>
</evidence>
<dbReference type="InterPro" id="IPR050721">
    <property type="entry name" value="Trk_Ktr_HKT_K-transport"/>
</dbReference>
<dbReference type="SUPFAM" id="SSF81324">
    <property type="entry name" value="Voltage-gated potassium channels"/>
    <property type="match status" value="1"/>
</dbReference>
<evidence type="ECO:0000313" key="4">
    <source>
        <dbReference type="EMBL" id="RCX32969.1"/>
    </source>
</evidence>
<dbReference type="Gene3D" id="3.40.50.720">
    <property type="entry name" value="NAD(P)-binding Rossmann-like Domain"/>
    <property type="match status" value="2"/>
</dbReference>
<dbReference type="Proteomes" id="UP000252707">
    <property type="component" value="Unassembled WGS sequence"/>
</dbReference>
<dbReference type="InterPro" id="IPR003148">
    <property type="entry name" value="RCK_N"/>
</dbReference>
<keyword evidence="2" id="KW-1133">Transmembrane helix</keyword>
<comment type="caution">
    <text evidence="4">The sequence shown here is derived from an EMBL/GenBank/DDBJ whole genome shotgun (WGS) entry which is preliminary data.</text>
</comment>
<feature type="domain" description="RCK N-terminal" evidence="3">
    <location>
        <begin position="123"/>
        <end position="245"/>
    </location>
</feature>
<dbReference type="EMBL" id="QPJY01000001">
    <property type="protein sequence ID" value="RCX32969.1"/>
    <property type="molecule type" value="Genomic_DNA"/>
</dbReference>
<dbReference type="InterPro" id="IPR036291">
    <property type="entry name" value="NAD(P)-bd_dom_sf"/>
</dbReference>